<dbReference type="AlphaFoldDB" id="A0A2R4NA61"/>
<dbReference type="PANTHER" id="PTHR47955">
    <property type="entry name" value="CYTOCHROME P450 FAMILY 71 PROTEIN"/>
    <property type="match status" value="1"/>
</dbReference>
<keyword evidence="2 7" id="KW-0349">Heme</keyword>
<keyword evidence="4 8" id="KW-0560">Oxidoreductase</keyword>
<evidence type="ECO:0000256" key="7">
    <source>
        <dbReference type="PIRSR" id="PIRSR602401-1"/>
    </source>
</evidence>
<feature type="transmembrane region" description="Helical" evidence="9">
    <location>
        <begin position="6"/>
        <end position="27"/>
    </location>
</feature>
<evidence type="ECO:0000256" key="1">
    <source>
        <dbReference type="ARBA" id="ARBA00010617"/>
    </source>
</evidence>
<reference evidence="10" key="1">
    <citation type="submission" date="2017-11" db="EMBL/GenBank/DDBJ databases">
        <title>De novo synthesis of the sedative valerenic acid in Saccharomyces cerevisiae.</title>
        <authorList>
            <person name="Wong J."/>
            <person name="d'Espaux L."/>
            <person name="van der Horst C."/>
            <person name="Dev I."/>
            <person name="Keasling J."/>
        </authorList>
    </citation>
    <scope>NUCLEOTIDE SEQUENCE</scope>
</reference>
<dbReference type="InterPro" id="IPR017972">
    <property type="entry name" value="Cyt_P450_CS"/>
</dbReference>
<dbReference type="PRINTS" id="PR00463">
    <property type="entry name" value="EP450I"/>
</dbReference>
<dbReference type="Pfam" id="PF00067">
    <property type="entry name" value="p450"/>
    <property type="match status" value="1"/>
</dbReference>
<evidence type="ECO:0000256" key="6">
    <source>
        <dbReference type="ARBA" id="ARBA00023033"/>
    </source>
</evidence>
<keyword evidence="6 8" id="KW-0503">Monooxygenase</keyword>
<keyword evidence="3 7" id="KW-0479">Metal-binding</keyword>
<dbReference type="GO" id="GO:0051762">
    <property type="term" value="P:sesquiterpene biosynthetic process"/>
    <property type="evidence" value="ECO:0007669"/>
    <property type="project" value="UniProtKB-ARBA"/>
</dbReference>
<dbReference type="PROSITE" id="PS00086">
    <property type="entry name" value="CYTOCHROME_P450"/>
    <property type="match status" value="1"/>
</dbReference>
<name>A0A2R4NA61_VALOF</name>
<evidence type="ECO:0000256" key="9">
    <source>
        <dbReference type="SAM" id="Phobius"/>
    </source>
</evidence>
<proteinExistence type="evidence at transcript level"/>
<dbReference type="PANTHER" id="PTHR47955:SF8">
    <property type="entry name" value="CYTOCHROME P450 71D11-LIKE"/>
    <property type="match status" value="1"/>
</dbReference>
<dbReference type="FunFam" id="1.10.630.10:FF:000043">
    <property type="entry name" value="Cytochrome P450 99A2"/>
    <property type="match status" value="1"/>
</dbReference>
<organism evidence="10">
    <name type="scientific">Valeriana officinalis</name>
    <name type="common">Valerian</name>
    <name type="synonym">Garden heliotrope</name>
    <dbReference type="NCBI Taxonomy" id="19953"/>
    <lineage>
        <taxon>Eukaryota</taxon>
        <taxon>Viridiplantae</taxon>
        <taxon>Streptophyta</taxon>
        <taxon>Embryophyta</taxon>
        <taxon>Tracheophyta</taxon>
        <taxon>Spermatophyta</taxon>
        <taxon>Magnoliopsida</taxon>
        <taxon>eudicotyledons</taxon>
        <taxon>Gunneridae</taxon>
        <taxon>Pentapetalae</taxon>
        <taxon>asterids</taxon>
        <taxon>campanulids</taxon>
        <taxon>Dipsacales</taxon>
        <taxon>Caprifoliaceae</taxon>
        <taxon>Valeriana</taxon>
    </lineage>
</organism>
<evidence type="ECO:0000256" key="8">
    <source>
        <dbReference type="RuleBase" id="RU000461"/>
    </source>
</evidence>
<dbReference type="EMBL" id="MG452945">
    <property type="protein sequence ID" value="AVX32608.1"/>
    <property type="molecule type" value="mRNA"/>
</dbReference>
<evidence type="ECO:0000256" key="2">
    <source>
        <dbReference type="ARBA" id="ARBA00022617"/>
    </source>
</evidence>
<keyword evidence="9" id="KW-0472">Membrane</keyword>
<keyword evidence="9" id="KW-0812">Transmembrane</keyword>
<evidence type="ECO:0000256" key="3">
    <source>
        <dbReference type="ARBA" id="ARBA00022723"/>
    </source>
</evidence>
<keyword evidence="5 7" id="KW-0408">Iron</keyword>
<protein>
    <submittedName>
        <fullName evidence="10">Cytochrome P450 VoCYP71DJ1</fullName>
    </submittedName>
</protein>
<dbReference type="InterPro" id="IPR002401">
    <property type="entry name" value="Cyt_P450_E_grp-I"/>
</dbReference>
<dbReference type="GO" id="GO:0016705">
    <property type="term" value="F:oxidoreductase activity, acting on paired donors, with incorporation or reduction of molecular oxygen"/>
    <property type="evidence" value="ECO:0007669"/>
    <property type="project" value="InterPro"/>
</dbReference>
<comment type="similarity">
    <text evidence="1 8">Belongs to the cytochrome P450 family.</text>
</comment>
<dbReference type="InterPro" id="IPR036396">
    <property type="entry name" value="Cyt_P450_sf"/>
</dbReference>
<dbReference type="Gene3D" id="1.10.630.10">
    <property type="entry name" value="Cytochrome P450"/>
    <property type="match status" value="1"/>
</dbReference>
<dbReference type="GO" id="GO:0004497">
    <property type="term" value="F:monooxygenase activity"/>
    <property type="evidence" value="ECO:0007669"/>
    <property type="project" value="UniProtKB-KW"/>
</dbReference>
<comment type="cofactor">
    <cofactor evidence="7">
        <name>heme</name>
        <dbReference type="ChEBI" id="CHEBI:30413"/>
    </cofactor>
</comment>
<evidence type="ECO:0000256" key="5">
    <source>
        <dbReference type="ARBA" id="ARBA00023004"/>
    </source>
</evidence>
<feature type="binding site" description="axial binding residue" evidence="7">
    <location>
        <position position="450"/>
    </location>
    <ligand>
        <name>heme</name>
        <dbReference type="ChEBI" id="CHEBI:30413"/>
    </ligand>
    <ligandPart>
        <name>Fe</name>
        <dbReference type="ChEBI" id="CHEBI:18248"/>
    </ligandPart>
</feature>
<dbReference type="InterPro" id="IPR001128">
    <property type="entry name" value="Cyt_P450"/>
</dbReference>
<keyword evidence="9" id="KW-1133">Transmembrane helix</keyword>
<evidence type="ECO:0000256" key="4">
    <source>
        <dbReference type="ARBA" id="ARBA00023002"/>
    </source>
</evidence>
<dbReference type="PRINTS" id="PR00385">
    <property type="entry name" value="P450"/>
</dbReference>
<dbReference type="SUPFAM" id="SSF48264">
    <property type="entry name" value="Cytochrome P450"/>
    <property type="match status" value="1"/>
</dbReference>
<dbReference type="GO" id="GO:0020037">
    <property type="term" value="F:heme binding"/>
    <property type="evidence" value="ECO:0007669"/>
    <property type="project" value="InterPro"/>
</dbReference>
<dbReference type="GO" id="GO:0005506">
    <property type="term" value="F:iron ion binding"/>
    <property type="evidence" value="ECO:0007669"/>
    <property type="project" value="InterPro"/>
</dbReference>
<dbReference type="CDD" id="cd11072">
    <property type="entry name" value="CYP71-like"/>
    <property type="match status" value="1"/>
</dbReference>
<accession>A0A2R4NA61</accession>
<sequence length="514" mass="58338">MIMEDLNFSIIHPILLIFVAFVIIENVRKNKKAVRRPPGPWQFPLIGNMHNLFGSSPHRVLRDLSNKYGPIMLLRLGTVPTLVVSSAELAEEILKIRGVEFADRPHILAADIVIYNSTDILFSPYGDHWRQMRKVCAMELLSTRKVQSFRSIREEEVLNLLQLISSSCASGSALNLTKLLFSFTYTVITRVTFGEKWTEQPEKFSSLLSELVVLFSGFNIADMYPSVKFIQGAGGFRARAEKVHQRMDETFTNIIMKQREKNKATSTGESNQEHLINVLLRVQKHAAGTENPFTDDSIKGVLLDIFNGGSETSSTTMEWAMAELIKNPRAMERAQTELRQAFSGKGNVEETGLDKLKYFHCIIKETMRLHPPFPLMVPRQNRHECEINGYIIPAKTKVLVNGWAISRNPKYWGPDADVFKPERFLDNRTTHDYKGTNSEYIPFGAGKRICPGTTFALAAVELPLAQLLYHFDWNLATGLQNKELEMTEQFGIVVRKKCNLHLNPLPYSGSFLDN</sequence>
<evidence type="ECO:0000313" key="10">
    <source>
        <dbReference type="EMBL" id="AVX32608.1"/>
    </source>
</evidence>